<keyword evidence="3" id="KW-1185">Reference proteome</keyword>
<evidence type="ECO:0000256" key="1">
    <source>
        <dbReference type="SAM" id="MobiDB-lite"/>
    </source>
</evidence>
<comment type="caution">
    <text evidence="2">The sequence shown here is derived from an EMBL/GenBank/DDBJ whole genome shotgun (WGS) entry which is preliminary data.</text>
</comment>
<gene>
    <name evidence="2" type="ORF">DFH08DRAFT_966387</name>
</gene>
<feature type="region of interest" description="Disordered" evidence="1">
    <location>
        <begin position="157"/>
        <end position="240"/>
    </location>
</feature>
<sequence length="240" mass="27181">MPKANRHKDDPGRLFRAAIPTPIPATTPRIPALKRKSTRWKAASVSSRASFEGLMRQIREDLGYDKTQWNSFRTYCRDAATSARLNWGENWKSQRSDKLSKAYNAIEEAFPETRRFKGQWAIDRTVKQFWDNRKTYRSCVNNKSTYCGRQVAARRAARAATSPRTSPSPLACTSPISPMPGPSRPRRRPPIDSDDDDDDGQGEDVFQPASDEDTEHNRGDEGEDEDEMSEKAKGKRKASA</sequence>
<proteinExistence type="predicted"/>
<evidence type="ECO:0000313" key="3">
    <source>
        <dbReference type="Proteomes" id="UP001218218"/>
    </source>
</evidence>
<dbReference type="Proteomes" id="UP001218218">
    <property type="component" value="Unassembled WGS sequence"/>
</dbReference>
<protein>
    <submittedName>
        <fullName evidence="2">Uncharacterized protein</fullName>
    </submittedName>
</protein>
<evidence type="ECO:0000313" key="2">
    <source>
        <dbReference type="EMBL" id="KAJ7331373.1"/>
    </source>
</evidence>
<organism evidence="2 3">
    <name type="scientific">Mycena albidolilacea</name>
    <dbReference type="NCBI Taxonomy" id="1033008"/>
    <lineage>
        <taxon>Eukaryota</taxon>
        <taxon>Fungi</taxon>
        <taxon>Dikarya</taxon>
        <taxon>Basidiomycota</taxon>
        <taxon>Agaricomycotina</taxon>
        <taxon>Agaricomycetes</taxon>
        <taxon>Agaricomycetidae</taxon>
        <taxon>Agaricales</taxon>
        <taxon>Marasmiineae</taxon>
        <taxon>Mycenaceae</taxon>
        <taxon>Mycena</taxon>
    </lineage>
</organism>
<accession>A0AAD7EJQ5</accession>
<reference evidence="2" key="1">
    <citation type="submission" date="2023-03" db="EMBL/GenBank/DDBJ databases">
        <title>Massive genome expansion in bonnet fungi (Mycena s.s.) driven by repeated elements and novel gene families across ecological guilds.</title>
        <authorList>
            <consortium name="Lawrence Berkeley National Laboratory"/>
            <person name="Harder C.B."/>
            <person name="Miyauchi S."/>
            <person name="Viragh M."/>
            <person name="Kuo A."/>
            <person name="Thoen E."/>
            <person name="Andreopoulos B."/>
            <person name="Lu D."/>
            <person name="Skrede I."/>
            <person name="Drula E."/>
            <person name="Henrissat B."/>
            <person name="Morin E."/>
            <person name="Kohler A."/>
            <person name="Barry K."/>
            <person name="LaButti K."/>
            <person name="Morin E."/>
            <person name="Salamov A."/>
            <person name="Lipzen A."/>
            <person name="Mereny Z."/>
            <person name="Hegedus B."/>
            <person name="Baldrian P."/>
            <person name="Stursova M."/>
            <person name="Weitz H."/>
            <person name="Taylor A."/>
            <person name="Grigoriev I.V."/>
            <person name="Nagy L.G."/>
            <person name="Martin F."/>
            <person name="Kauserud H."/>
        </authorList>
    </citation>
    <scope>NUCLEOTIDE SEQUENCE</scope>
    <source>
        <strain evidence="2">CBHHK002</strain>
    </source>
</reference>
<dbReference type="EMBL" id="JARIHO010000035">
    <property type="protein sequence ID" value="KAJ7331373.1"/>
    <property type="molecule type" value="Genomic_DNA"/>
</dbReference>
<feature type="compositionally biased region" description="Acidic residues" evidence="1">
    <location>
        <begin position="192"/>
        <end position="202"/>
    </location>
</feature>
<dbReference type="AlphaFoldDB" id="A0AAD7EJQ5"/>
<name>A0AAD7EJQ5_9AGAR</name>
<feature type="compositionally biased region" description="Low complexity" evidence="1">
    <location>
        <begin position="158"/>
        <end position="169"/>
    </location>
</feature>